<feature type="domain" description="HTH lysR-type" evidence="5">
    <location>
        <begin position="20"/>
        <end position="77"/>
    </location>
</feature>
<dbReference type="InterPro" id="IPR036388">
    <property type="entry name" value="WH-like_DNA-bd_sf"/>
</dbReference>
<reference evidence="6 7" key="1">
    <citation type="submission" date="2023-04" db="EMBL/GenBank/DDBJ databases">
        <title>Clostridium tannerae sp. nov., isolated from the fecal material of an alpaca.</title>
        <authorList>
            <person name="Miller S."/>
            <person name="Hendry M."/>
            <person name="King J."/>
            <person name="Sankaranarayanan K."/>
            <person name="Lawson P.A."/>
        </authorList>
    </citation>
    <scope>NUCLEOTIDE SEQUENCE [LARGE SCALE GENOMIC DNA]</scope>
    <source>
        <strain evidence="6 7">A1-XYC3</strain>
    </source>
</reference>
<evidence type="ECO:0000259" key="5">
    <source>
        <dbReference type="PROSITE" id="PS50931"/>
    </source>
</evidence>
<dbReference type="Gene3D" id="3.40.190.290">
    <property type="match status" value="1"/>
</dbReference>
<dbReference type="Pfam" id="PF03466">
    <property type="entry name" value="LysR_substrate"/>
    <property type="match status" value="1"/>
</dbReference>
<dbReference type="InterPro" id="IPR036390">
    <property type="entry name" value="WH_DNA-bd_sf"/>
</dbReference>
<dbReference type="CDD" id="cd05466">
    <property type="entry name" value="PBP2_LTTR_substrate"/>
    <property type="match status" value="1"/>
</dbReference>
<proteinExistence type="inferred from homology"/>
<dbReference type="PANTHER" id="PTHR30419">
    <property type="entry name" value="HTH-TYPE TRANSCRIPTIONAL REGULATOR YBHD"/>
    <property type="match status" value="1"/>
</dbReference>
<keyword evidence="2" id="KW-0805">Transcription regulation</keyword>
<evidence type="ECO:0000256" key="4">
    <source>
        <dbReference type="ARBA" id="ARBA00023163"/>
    </source>
</evidence>
<dbReference type="EMBL" id="JARUJP010000021">
    <property type="protein sequence ID" value="MDW8802491.1"/>
    <property type="molecule type" value="Genomic_DNA"/>
</dbReference>
<evidence type="ECO:0000256" key="3">
    <source>
        <dbReference type="ARBA" id="ARBA00023125"/>
    </source>
</evidence>
<dbReference type="PRINTS" id="PR00039">
    <property type="entry name" value="HTHLYSR"/>
</dbReference>
<dbReference type="Gene3D" id="1.10.10.10">
    <property type="entry name" value="Winged helix-like DNA-binding domain superfamily/Winged helix DNA-binding domain"/>
    <property type="match status" value="1"/>
</dbReference>
<dbReference type="SUPFAM" id="SSF53850">
    <property type="entry name" value="Periplasmic binding protein-like II"/>
    <property type="match status" value="1"/>
</dbReference>
<dbReference type="InterPro" id="IPR000847">
    <property type="entry name" value="LysR_HTH_N"/>
</dbReference>
<evidence type="ECO:0000256" key="2">
    <source>
        <dbReference type="ARBA" id="ARBA00023015"/>
    </source>
</evidence>
<gene>
    <name evidence="6" type="ORF">P8V03_15185</name>
</gene>
<keyword evidence="4" id="KW-0804">Transcription</keyword>
<dbReference type="PROSITE" id="PS50931">
    <property type="entry name" value="HTH_LYSR"/>
    <property type="match status" value="1"/>
</dbReference>
<dbReference type="RefSeq" id="WP_318798814.1">
    <property type="nucleotide sequence ID" value="NZ_JARUJP010000021.1"/>
</dbReference>
<dbReference type="InterPro" id="IPR050950">
    <property type="entry name" value="HTH-type_LysR_regulators"/>
</dbReference>
<dbReference type="SUPFAM" id="SSF46785">
    <property type="entry name" value="Winged helix' DNA-binding domain"/>
    <property type="match status" value="1"/>
</dbReference>
<protein>
    <submittedName>
        <fullName evidence="6">LysR family transcriptional regulator</fullName>
    </submittedName>
</protein>
<dbReference type="Pfam" id="PF00126">
    <property type="entry name" value="HTH_1"/>
    <property type="match status" value="1"/>
</dbReference>
<dbReference type="InterPro" id="IPR005119">
    <property type="entry name" value="LysR_subst-bd"/>
</dbReference>
<comment type="similarity">
    <text evidence="1">Belongs to the LysR transcriptional regulatory family.</text>
</comment>
<name>A0ABU4JX15_9CLOT</name>
<evidence type="ECO:0000256" key="1">
    <source>
        <dbReference type="ARBA" id="ARBA00009437"/>
    </source>
</evidence>
<accession>A0ABU4JX15</accession>
<dbReference type="Proteomes" id="UP001281656">
    <property type="component" value="Unassembled WGS sequence"/>
</dbReference>
<organism evidence="6 7">
    <name type="scientific">Clostridium tanneri</name>
    <dbReference type="NCBI Taxonomy" id="3037988"/>
    <lineage>
        <taxon>Bacteria</taxon>
        <taxon>Bacillati</taxon>
        <taxon>Bacillota</taxon>
        <taxon>Clostridia</taxon>
        <taxon>Eubacteriales</taxon>
        <taxon>Clostridiaceae</taxon>
        <taxon>Clostridium</taxon>
    </lineage>
</organism>
<keyword evidence="7" id="KW-1185">Reference proteome</keyword>
<evidence type="ECO:0000313" key="7">
    <source>
        <dbReference type="Proteomes" id="UP001281656"/>
    </source>
</evidence>
<comment type="caution">
    <text evidence="6">The sequence shown here is derived from an EMBL/GenBank/DDBJ whole genome shotgun (WGS) entry which is preliminary data.</text>
</comment>
<dbReference type="PANTHER" id="PTHR30419:SF8">
    <property type="entry name" value="NITROGEN ASSIMILATION TRANSCRIPTIONAL ACTIVATOR-RELATED"/>
    <property type="match status" value="1"/>
</dbReference>
<evidence type="ECO:0000313" key="6">
    <source>
        <dbReference type="EMBL" id="MDW8802491.1"/>
    </source>
</evidence>
<keyword evidence="3" id="KW-0238">DNA-binding</keyword>
<sequence length="310" mass="35813">MIRVILKTYYFSVKGLMEFMDMKQLKYFVQVSEDKSFTLASQSLFITQQALSKTIKNLEDELGIQLFHRTPRGIELTDAGNFLLEKAKHLLEELESITSEVKDKFNLQRGTISLCVAPGVLRSLSPNILIDFCDTYADIKVKKHEYADLICESHVKRGVFSIGCSVLPSNLADIDFIPIKSEKLYLIVHTKNPLSRKKEIDFKDLANENFIVFDKNFELRHLVVSKCREAGFIPKIIFESSEVDLLNNLVYLNKGIFICVEHVVNEINQKNICFIPFSDQSFKWEIGFILKRDKQLSSILKTFINYILEY</sequence>